<evidence type="ECO:0000313" key="4">
    <source>
        <dbReference type="EMBL" id="BBM35640.1"/>
    </source>
</evidence>
<dbReference type="STRING" id="714315.GCA_000516535_00565"/>
<dbReference type="SUPFAM" id="SSF46689">
    <property type="entry name" value="Homeodomain-like"/>
    <property type="match status" value="1"/>
</dbReference>
<evidence type="ECO:0000256" key="2">
    <source>
        <dbReference type="PROSITE-ProRule" id="PRU00335"/>
    </source>
</evidence>
<reference evidence="4 5" key="1">
    <citation type="submission" date="2019-07" db="EMBL/GenBank/DDBJ databases">
        <title>Complete Genome Sequence of Leptotrichia goodfellowii Strain JCM 16774.</title>
        <authorList>
            <person name="Watanabe S."/>
            <person name="Cui L."/>
        </authorList>
    </citation>
    <scope>NUCLEOTIDE SEQUENCE [LARGE SCALE GENOMIC DNA]</scope>
    <source>
        <strain evidence="4 5">JCM16774</strain>
    </source>
</reference>
<dbReference type="PROSITE" id="PS01081">
    <property type="entry name" value="HTH_TETR_1"/>
    <property type="match status" value="1"/>
</dbReference>
<dbReference type="PRINTS" id="PR00455">
    <property type="entry name" value="HTHTETR"/>
</dbReference>
<proteinExistence type="predicted"/>
<dbReference type="PANTHER" id="PTHR43479:SF11">
    <property type="entry name" value="ACREF_ENVCD OPERON REPRESSOR-RELATED"/>
    <property type="match status" value="1"/>
</dbReference>
<dbReference type="Pfam" id="PF00440">
    <property type="entry name" value="TetR_N"/>
    <property type="match status" value="1"/>
</dbReference>
<dbReference type="RefSeq" id="WP_026737162.1">
    <property type="nucleotide sequence ID" value="NZ_AP019822.1"/>
</dbReference>
<dbReference type="InterPro" id="IPR050624">
    <property type="entry name" value="HTH-type_Tx_Regulator"/>
</dbReference>
<keyword evidence="1 2" id="KW-0238">DNA-binding</keyword>
<dbReference type="KEGG" id="lgo:JCM16774_0565"/>
<evidence type="ECO:0000256" key="1">
    <source>
        <dbReference type="ARBA" id="ARBA00023125"/>
    </source>
</evidence>
<dbReference type="Proteomes" id="UP000321606">
    <property type="component" value="Chromosome"/>
</dbReference>
<accession>A0A510J8K5</accession>
<evidence type="ECO:0000259" key="3">
    <source>
        <dbReference type="PROSITE" id="PS50977"/>
    </source>
</evidence>
<protein>
    <submittedName>
        <fullName evidence="4">Transcriptional regulator, TetR family</fullName>
    </submittedName>
</protein>
<feature type="DNA-binding region" description="H-T-H motif" evidence="2">
    <location>
        <begin position="32"/>
        <end position="51"/>
    </location>
</feature>
<dbReference type="InterPro" id="IPR023772">
    <property type="entry name" value="DNA-bd_HTH_TetR-type_CS"/>
</dbReference>
<name>A0A510J8K5_9FUSO</name>
<dbReference type="PANTHER" id="PTHR43479">
    <property type="entry name" value="ACREF/ENVCD OPERON REPRESSOR-RELATED"/>
    <property type="match status" value="1"/>
</dbReference>
<dbReference type="InterPro" id="IPR001647">
    <property type="entry name" value="HTH_TetR"/>
</dbReference>
<evidence type="ECO:0000313" key="5">
    <source>
        <dbReference type="Proteomes" id="UP000321606"/>
    </source>
</evidence>
<dbReference type="PROSITE" id="PS50977">
    <property type="entry name" value="HTH_TETR_2"/>
    <property type="match status" value="1"/>
</dbReference>
<dbReference type="GO" id="GO:0003677">
    <property type="term" value="F:DNA binding"/>
    <property type="evidence" value="ECO:0007669"/>
    <property type="project" value="UniProtKB-UniRule"/>
</dbReference>
<dbReference type="EMBL" id="AP019822">
    <property type="protein sequence ID" value="BBM35640.1"/>
    <property type="molecule type" value="Genomic_DNA"/>
</dbReference>
<sequence>MRKIDKKLNGTYEKILQTTIKLIQEEGSKNLTMKKVAEKAKVNKALVNYHFTGKENLIKEAVSVMSKDLWAIFDVLDNYDLDARSRFKKFLTDFLNQLVKFKESVKYLLCEGEFLFDEQRQFSAYVKNVGLPKMKKVLFEIIGEESRVSENLIIMQMLGALALPNLINSKENGVFKFKLPEIEKQVEIIVERL</sequence>
<dbReference type="AlphaFoldDB" id="A0A510J8K5"/>
<dbReference type="Gene3D" id="1.10.357.10">
    <property type="entry name" value="Tetracycline Repressor, domain 2"/>
    <property type="match status" value="1"/>
</dbReference>
<dbReference type="InterPro" id="IPR009057">
    <property type="entry name" value="Homeodomain-like_sf"/>
</dbReference>
<organism evidence="4 5">
    <name type="scientific">Pseudoleptotrichia goodfellowii</name>
    <dbReference type="NCBI Taxonomy" id="157692"/>
    <lineage>
        <taxon>Bacteria</taxon>
        <taxon>Fusobacteriati</taxon>
        <taxon>Fusobacteriota</taxon>
        <taxon>Fusobacteriia</taxon>
        <taxon>Fusobacteriales</taxon>
        <taxon>Leptotrichiaceae</taxon>
        <taxon>Pseudoleptotrichia</taxon>
    </lineage>
</organism>
<gene>
    <name evidence="4" type="ORF">JCM16774_0565</name>
</gene>
<feature type="domain" description="HTH tetR-type" evidence="3">
    <location>
        <begin position="9"/>
        <end position="69"/>
    </location>
</feature>